<dbReference type="PANTHER" id="PTHR24104">
    <property type="entry name" value="E3 UBIQUITIN-PROTEIN LIGASE NHLRC1-RELATED"/>
    <property type="match status" value="1"/>
</dbReference>
<dbReference type="Gene3D" id="2.120.10.30">
    <property type="entry name" value="TolB, C-terminal domain"/>
    <property type="match status" value="1"/>
</dbReference>
<dbReference type="InterPro" id="IPR050952">
    <property type="entry name" value="TRIM-NHL_E3_ligases"/>
</dbReference>
<dbReference type="GO" id="GO:0061630">
    <property type="term" value="F:ubiquitin protein ligase activity"/>
    <property type="evidence" value="ECO:0007669"/>
    <property type="project" value="TreeGrafter"/>
</dbReference>
<dbReference type="PANTHER" id="PTHR24104:SF25">
    <property type="entry name" value="PROTEIN LIN-41"/>
    <property type="match status" value="1"/>
</dbReference>
<evidence type="ECO:0008006" key="2">
    <source>
        <dbReference type="Google" id="ProtNLM"/>
    </source>
</evidence>
<dbReference type="GO" id="GO:0043161">
    <property type="term" value="P:proteasome-mediated ubiquitin-dependent protein catabolic process"/>
    <property type="evidence" value="ECO:0007669"/>
    <property type="project" value="TreeGrafter"/>
</dbReference>
<protein>
    <recommendedName>
        <fullName evidence="2">Tripartite motif-containing protein 3</fullName>
    </recommendedName>
</protein>
<organism evidence="1">
    <name type="scientific">Magallana gigas</name>
    <name type="common">Pacific oyster</name>
    <name type="synonym">Crassostrea gigas</name>
    <dbReference type="NCBI Taxonomy" id="29159"/>
    <lineage>
        <taxon>Eukaryota</taxon>
        <taxon>Metazoa</taxon>
        <taxon>Spiralia</taxon>
        <taxon>Lophotrochozoa</taxon>
        <taxon>Mollusca</taxon>
        <taxon>Bivalvia</taxon>
        <taxon>Autobranchia</taxon>
        <taxon>Pteriomorphia</taxon>
        <taxon>Ostreida</taxon>
        <taxon>Ostreoidea</taxon>
        <taxon>Ostreidae</taxon>
        <taxon>Magallana</taxon>
    </lineage>
</organism>
<reference evidence="1" key="1">
    <citation type="journal article" date="2012" name="Nature">
        <title>The oyster genome reveals stress adaptation and complexity of shell formation.</title>
        <authorList>
            <person name="Zhang G."/>
            <person name="Fang X."/>
            <person name="Guo X."/>
            <person name="Li L."/>
            <person name="Luo R."/>
            <person name="Xu F."/>
            <person name="Yang P."/>
            <person name="Zhang L."/>
            <person name="Wang X."/>
            <person name="Qi H."/>
            <person name="Xiong Z."/>
            <person name="Que H."/>
            <person name="Xie Y."/>
            <person name="Holland P.W."/>
            <person name="Paps J."/>
            <person name="Zhu Y."/>
            <person name="Wu F."/>
            <person name="Chen Y."/>
            <person name="Wang J."/>
            <person name="Peng C."/>
            <person name="Meng J."/>
            <person name="Yang L."/>
            <person name="Liu J."/>
            <person name="Wen B."/>
            <person name="Zhang N."/>
            <person name="Huang Z."/>
            <person name="Zhu Q."/>
            <person name="Feng Y."/>
            <person name="Mount A."/>
            <person name="Hedgecock D."/>
            <person name="Xu Z."/>
            <person name="Liu Y."/>
            <person name="Domazet-Loso T."/>
            <person name="Du Y."/>
            <person name="Sun X."/>
            <person name="Zhang S."/>
            <person name="Liu B."/>
            <person name="Cheng P."/>
            <person name="Jiang X."/>
            <person name="Li J."/>
            <person name="Fan D."/>
            <person name="Wang W."/>
            <person name="Fu W."/>
            <person name="Wang T."/>
            <person name="Wang B."/>
            <person name="Zhang J."/>
            <person name="Peng Z."/>
            <person name="Li Y."/>
            <person name="Li N."/>
            <person name="Wang J."/>
            <person name="Chen M."/>
            <person name="He Y."/>
            <person name="Tan F."/>
            <person name="Song X."/>
            <person name="Zheng Q."/>
            <person name="Huang R."/>
            <person name="Yang H."/>
            <person name="Du X."/>
            <person name="Chen L."/>
            <person name="Yang M."/>
            <person name="Gaffney P.M."/>
            <person name="Wang S."/>
            <person name="Luo L."/>
            <person name="She Z."/>
            <person name="Ming Y."/>
            <person name="Huang W."/>
            <person name="Zhang S."/>
            <person name="Huang B."/>
            <person name="Zhang Y."/>
            <person name="Qu T."/>
            <person name="Ni P."/>
            <person name="Miao G."/>
            <person name="Wang J."/>
            <person name="Wang Q."/>
            <person name="Steinberg C.E."/>
            <person name="Wang H."/>
            <person name="Li N."/>
            <person name="Qian L."/>
            <person name="Zhang G."/>
            <person name="Li Y."/>
            <person name="Yang H."/>
            <person name="Liu X."/>
            <person name="Wang J."/>
            <person name="Yin Y."/>
            <person name="Wang J."/>
        </authorList>
    </citation>
    <scope>NUCLEOTIDE SEQUENCE [LARGE SCALE GENOMIC DNA]</scope>
    <source>
        <strain evidence="1">05x7-T-G4-1.051#20</strain>
    </source>
</reference>
<dbReference type="InterPro" id="IPR011042">
    <property type="entry name" value="6-blade_b-propeller_TolB-like"/>
</dbReference>
<dbReference type="AlphaFoldDB" id="K1QBL5"/>
<proteinExistence type="predicted"/>
<dbReference type="GO" id="GO:0000209">
    <property type="term" value="P:protein polyubiquitination"/>
    <property type="evidence" value="ECO:0007669"/>
    <property type="project" value="TreeGrafter"/>
</dbReference>
<name>K1QBL5_MAGGI</name>
<evidence type="ECO:0000313" key="1">
    <source>
        <dbReference type="EMBL" id="EKC34177.1"/>
    </source>
</evidence>
<dbReference type="EMBL" id="JH817721">
    <property type="protein sequence ID" value="EKC34177.1"/>
    <property type="molecule type" value="Genomic_DNA"/>
</dbReference>
<dbReference type="GO" id="GO:0008270">
    <property type="term" value="F:zinc ion binding"/>
    <property type="evidence" value="ECO:0007669"/>
    <property type="project" value="UniProtKB-KW"/>
</dbReference>
<dbReference type="SUPFAM" id="SSF101898">
    <property type="entry name" value="NHL repeat"/>
    <property type="match status" value="1"/>
</dbReference>
<accession>K1QBL5</accession>
<sequence length="423" mass="48002">MALDLETQLANLDGGYEKLTTTMSKQGEQWHREIDIVINKMKTQINDIKVKHRDILKKHLNEIKQIQSLIKQTLQAIRKIEKSTEVSSTIDYTSKIKEFGKLPPKVKVSLPAFIPIPIDYERLCSLFGQITPLSTNTEENVSSVNRPNTLAKELLDEPELVATIQTGHEIIRSVTCLNEEKIWTSGETNDIKCFNMEGSLLQTIQTKSGKWPYDIAVGSDGDLLYTDGTSKTVYKVKNGQTEELIRLQGWRPSQLCVTFTGDLLVTMYSVARTQSKVVRYSGSTEKQTIQFDDHGKPLYSGNGQIKYITENRNHDICLADSEAGAVVVVNQDGKLRWRYNGHPSVTKNQSFKIFGITTDSKCRILTAHSDNHCIHLLDQNGQFLRYIDNCDLEYPFGLFVDNNENLFVCELKKGNVKKIEYLK</sequence>
<dbReference type="InParanoid" id="K1QBL5"/>
<dbReference type="HOGENOM" id="CLU_007742_5_0_1"/>
<gene>
    <name evidence="1" type="ORF">CGI_10008921</name>
</gene>